<dbReference type="EMBL" id="BLLF01000051">
    <property type="protein sequence ID" value="GFH06688.1"/>
    <property type="molecule type" value="Genomic_DNA"/>
</dbReference>
<feature type="domain" description="Hydroxyproline O-arabinosyltransferase-like" evidence="7">
    <location>
        <begin position="6"/>
        <end position="247"/>
    </location>
</feature>
<evidence type="ECO:0000256" key="5">
    <source>
        <dbReference type="ARBA" id="ARBA00022989"/>
    </source>
</evidence>
<evidence type="ECO:0000313" key="9">
    <source>
        <dbReference type="Proteomes" id="UP000485058"/>
    </source>
</evidence>
<dbReference type="GO" id="GO:0016020">
    <property type="term" value="C:membrane"/>
    <property type="evidence" value="ECO:0007669"/>
    <property type="project" value="UniProtKB-SubCell"/>
</dbReference>
<keyword evidence="9" id="KW-1185">Reference proteome</keyword>
<keyword evidence="3" id="KW-0808">Transferase</keyword>
<keyword evidence="5" id="KW-1133">Transmembrane helix</keyword>
<evidence type="ECO:0000256" key="4">
    <source>
        <dbReference type="ARBA" id="ARBA00022692"/>
    </source>
</evidence>
<accession>A0A699YFQ8</accession>
<dbReference type="GO" id="GO:0016757">
    <property type="term" value="F:glycosyltransferase activity"/>
    <property type="evidence" value="ECO:0007669"/>
    <property type="project" value="UniProtKB-KW"/>
</dbReference>
<dbReference type="AlphaFoldDB" id="A0A699YFQ8"/>
<dbReference type="InterPro" id="IPR056508">
    <property type="entry name" value="HPAT-like"/>
</dbReference>
<evidence type="ECO:0000256" key="6">
    <source>
        <dbReference type="ARBA" id="ARBA00023136"/>
    </source>
</evidence>
<evidence type="ECO:0000313" key="8">
    <source>
        <dbReference type="EMBL" id="GFH06688.1"/>
    </source>
</evidence>
<dbReference type="InterPro" id="IPR044845">
    <property type="entry name" value="HPAT/SRGT1-like"/>
</dbReference>
<sequence length="304" mass="33947">MPGGSHLVAMTRVLHRTTPDELMDEVDTFRADPLQPECDKWCWFPVADRANAMQQWLKAVATQPSLQKAPWLLLLETDYVWVAPLPAPGNAYDPKVPGLSFGYDYIAPRLPVIQELLKERCPDCDPNTVPNSGPAPVLARYEDFLAATPIWEELSLYIETHNETKKSLGWVREMYAWDIAVAAKKLNILNQGPGPSPLIAQPPHDTLRLNATMYHYTWGSIFKNASTGAEIWKFDKRFYTAADDALKVPLLELPPPWREGVKLHDGMPITLDLHNTLTDMITAMNKGIATLPDLRTKAPAAAAA</sequence>
<proteinExistence type="predicted"/>
<protein>
    <recommendedName>
        <fullName evidence="7">Hydroxyproline O-arabinosyltransferase-like domain-containing protein</fullName>
    </recommendedName>
</protein>
<evidence type="ECO:0000256" key="2">
    <source>
        <dbReference type="ARBA" id="ARBA00022676"/>
    </source>
</evidence>
<keyword evidence="6" id="KW-0472">Membrane</keyword>
<comment type="subcellular location">
    <subcellularLocation>
        <location evidence="1">Membrane</location>
        <topology evidence="1">Single-pass membrane protein</topology>
    </subcellularLocation>
</comment>
<dbReference type="PANTHER" id="PTHR31485">
    <property type="entry name" value="PEPTIDYL SERINE ALPHA-GALACTOSYLTRANSFERASE"/>
    <property type="match status" value="1"/>
</dbReference>
<reference evidence="8 9" key="1">
    <citation type="submission" date="2020-02" db="EMBL/GenBank/DDBJ databases">
        <title>Draft genome sequence of Haematococcus lacustris strain NIES-144.</title>
        <authorList>
            <person name="Morimoto D."/>
            <person name="Nakagawa S."/>
            <person name="Yoshida T."/>
            <person name="Sawayama S."/>
        </authorList>
    </citation>
    <scope>NUCLEOTIDE SEQUENCE [LARGE SCALE GENOMIC DNA]</scope>
    <source>
        <strain evidence="8 9">NIES-144</strain>
    </source>
</reference>
<organism evidence="8 9">
    <name type="scientific">Haematococcus lacustris</name>
    <name type="common">Green alga</name>
    <name type="synonym">Haematococcus pluvialis</name>
    <dbReference type="NCBI Taxonomy" id="44745"/>
    <lineage>
        <taxon>Eukaryota</taxon>
        <taxon>Viridiplantae</taxon>
        <taxon>Chlorophyta</taxon>
        <taxon>core chlorophytes</taxon>
        <taxon>Chlorophyceae</taxon>
        <taxon>CS clade</taxon>
        <taxon>Chlamydomonadales</taxon>
        <taxon>Haematococcaceae</taxon>
        <taxon>Haematococcus</taxon>
    </lineage>
</organism>
<gene>
    <name evidence="8" type="ORF">HaLaN_01358</name>
</gene>
<evidence type="ECO:0000259" key="7">
    <source>
        <dbReference type="Pfam" id="PF23452"/>
    </source>
</evidence>
<comment type="caution">
    <text evidence="8">The sequence shown here is derived from an EMBL/GenBank/DDBJ whole genome shotgun (WGS) entry which is preliminary data.</text>
</comment>
<evidence type="ECO:0000256" key="1">
    <source>
        <dbReference type="ARBA" id="ARBA00004167"/>
    </source>
</evidence>
<dbReference type="PANTHER" id="PTHR31485:SF17">
    <property type="match status" value="1"/>
</dbReference>
<evidence type="ECO:0000256" key="3">
    <source>
        <dbReference type="ARBA" id="ARBA00022679"/>
    </source>
</evidence>
<dbReference type="Pfam" id="PF23452">
    <property type="entry name" value="HPAT"/>
    <property type="match status" value="1"/>
</dbReference>
<keyword evidence="4" id="KW-0812">Transmembrane</keyword>
<dbReference type="Proteomes" id="UP000485058">
    <property type="component" value="Unassembled WGS sequence"/>
</dbReference>
<name>A0A699YFQ8_HAELA</name>
<keyword evidence="2" id="KW-0328">Glycosyltransferase</keyword>